<proteinExistence type="predicted"/>
<dbReference type="Pfam" id="PF21896">
    <property type="entry name" value="Talin_IBS2B"/>
    <property type="match status" value="1"/>
</dbReference>
<dbReference type="Proteomes" id="UP001634394">
    <property type="component" value="Unassembled WGS sequence"/>
</dbReference>
<accession>A0ABD3XM17</accession>
<feature type="region of interest" description="Disordered" evidence="1">
    <location>
        <begin position="330"/>
        <end position="352"/>
    </location>
</feature>
<organism evidence="3 4">
    <name type="scientific">Sinanodonta woodiana</name>
    <name type="common">Chinese pond mussel</name>
    <name type="synonym">Anodonta woodiana</name>
    <dbReference type="NCBI Taxonomy" id="1069815"/>
    <lineage>
        <taxon>Eukaryota</taxon>
        <taxon>Metazoa</taxon>
        <taxon>Spiralia</taxon>
        <taxon>Lophotrochozoa</taxon>
        <taxon>Mollusca</taxon>
        <taxon>Bivalvia</taxon>
        <taxon>Autobranchia</taxon>
        <taxon>Heteroconchia</taxon>
        <taxon>Palaeoheterodonta</taxon>
        <taxon>Unionida</taxon>
        <taxon>Unionoidea</taxon>
        <taxon>Unionidae</taxon>
        <taxon>Unioninae</taxon>
        <taxon>Sinanodonta</taxon>
    </lineage>
</organism>
<comment type="caution">
    <text evidence="3">The sequence shown here is derived from an EMBL/GenBank/DDBJ whole genome shotgun (WGS) entry which is preliminary data.</text>
</comment>
<evidence type="ECO:0000313" key="4">
    <source>
        <dbReference type="Proteomes" id="UP001634394"/>
    </source>
</evidence>
<dbReference type="Gene3D" id="1.20.1420.10">
    <property type="entry name" value="Talin, central domain"/>
    <property type="match status" value="1"/>
</dbReference>
<sequence length="389" mass="43206">MKLTMCSNYARTIASICDHTQVKIHTVAELLLLSGNVTFVRHSTADDTVNHDRSPHDRLLLQVNSVLDVVSHIAKCVNDFKVKWKSVCDSLNLMGDTVTLLVQICSNYMYQLLSTYDDWVPPKEGLIDKYDAAHAGLEIRLSCMRLKKARYDELSPHFIMELCSNISKYISVLTDICRNASEKADDPAVRDQFKLCIKSVTCAAGCLIASIKSFKMENTLTHHSRVLVFCEPVLASSQALVVFATEDAFCGPPIELSENAKETQKNIFGPCMNIVSGCVQICKAIREYIHDSTNPSLVQRVHACFDSVQRSANHLIEEIRLHPVLIKTPDSMSSVPPLQRDSSPTDKDLPEVSANNIHTLLVDKERIHNTSSPTSNSGSDVSTLSTLSR</sequence>
<evidence type="ECO:0000259" key="2">
    <source>
        <dbReference type="Pfam" id="PF21896"/>
    </source>
</evidence>
<name>A0ABD3XM17_SINWO</name>
<dbReference type="PANTHER" id="PTHR47133">
    <property type="entry name" value="TALIN ROD DOMAIN-CONTAINING PROTEIN 1"/>
    <property type="match status" value="1"/>
</dbReference>
<dbReference type="AlphaFoldDB" id="A0ABD3XM17"/>
<keyword evidence="4" id="KW-1185">Reference proteome</keyword>
<feature type="domain" description="Talin IBS2B" evidence="2">
    <location>
        <begin position="135"/>
        <end position="244"/>
    </location>
</feature>
<feature type="compositionally biased region" description="Polar residues" evidence="1">
    <location>
        <begin position="369"/>
        <end position="389"/>
    </location>
</feature>
<gene>
    <name evidence="3" type="ORF">ACJMK2_026626</name>
</gene>
<dbReference type="InterPro" id="IPR054082">
    <property type="entry name" value="Talin_IBS2B"/>
</dbReference>
<protein>
    <recommendedName>
        <fullName evidence="2">Talin IBS2B domain-containing protein</fullName>
    </recommendedName>
</protein>
<dbReference type="Gene3D" id="1.20.120.230">
    <property type="entry name" value="Alpha-catenin/vinculin-like"/>
    <property type="match status" value="1"/>
</dbReference>
<evidence type="ECO:0000256" key="1">
    <source>
        <dbReference type="SAM" id="MobiDB-lite"/>
    </source>
</evidence>
<dbReference type="EMBL" id="JBJQND010000002">
    <property type="protein sequence ID" value="KAL3886646.1"/>
    <property type="molecule type" value="Genomic_DNA"/>
</dbReference>
<feature type="region of interest" description="Disordered" evidence="1">
    <location>
        <begin position="365"/>
        <end position="389"/>
    </location>
</feature>
<evidence type="ECO:0000313" key="3">
    <source>
        <dbReference type="EMBL" id="KAL3886646.1"/>
    </source>
</evidence>
<dbReference type="PANTHER" id="PTHR47133:SF1">
    <property type="entry name" value="TALIN ROD DOMAIN-CONTAINING PROTEIN 1"/>
    <property type="match status" value="1"/>
</dbReference>
<reference evidence="3 4" key="1">
    <citation type="submission" date="2024-11" db="EMBL/GenBank/DDBJ databases">
        <title>Chromosome-level genome assembly of the freshwater bivalve Anodonta woodiana.</title>
        <authorList>
            <person name="Chen X."/>
        </authorList>
    </citation>
    <scope>NUCLEOTIDE SEQUENCE [LARGE SCALE GENOMIC DNA]</scope>
    <source>
        <strain evidence="3">MN2024</strain>
        <tissue evidence="3">Gills</tissue>
    </source>
</reference>
<feature type="compositionally biased region" description="Polar residues" evidence="1">
    <location>
        <begin position="330"/>
        <end position="342"/>
    </location>
</feature>
<dbReference type="InterPro" id="IPR042799">
    <property type="entry name" value="TLNRD1"/>
</dbReference>